<comment type="caution">
    <text evidence="2">The sequence shown here is derived from an EMBL/GenBank/DDBJ whole genome shotgun (WGS) entry which is preliminary data.</text>
</comment>
<dbReference type="InterPro" id="IPR025303">
    <property type="entry name" value="PdaC"/>
</dbReference>
<feature type="domain" description="Deacetylase PdaC" evidence="1">
    <location>
        <begin position="47"/>
        <end position="132"/>
    </location>
</feature>
<evidence type="ECO:0000313" key="3">
    <source>
        <dbReference type="Proteomes" id="UP001203004"/>
    </source>
</evidence>
<evidence type="ECO:0000259" key="1">
    <source>
        <dbReference type="Pfam" id="PF13739"/>
    </source>
</evidence>
<dbReference type="Pfam" id="PF13739">
    <property type="entry name" value="PdaC"/>
    <property type="match status" value="1"/>
</dbReference>
<protein>
    <submittedName>
        <fullName evidence="2">DUF3298 and DUF4163 domain-containing protein</fullName>
    </submittedName>
</protein>
<sequence length="375" mass="42980">LVMTTFILAGCSTITQFRSSKEEKESVTATISQAKPHITRLSYKTKDIQYIQLTGLKNKEVQSKINAALKQFAQKTYLERERLLASYKEVKKDNPETNPYYLQQSVEVKYLTASRLSVYFQKMDYTGGAHAMVNPVTYNFNLLNGKNVSFAENFKSPRAEQMVKQDVFYYLTTHSEKYFPEIIDEENDIIKEMGSLYYWTKEGLDIMFTPYSVAPFSEGVPTVSIKNELIGRYVQDRDLEDDRQAKKLGLRPYVGTWIYSPGEIGNYQLSLIVLKNGRAEMILNVIQGDVYTTTGKITATFNKKKQASITFTGKKRGAEFNTHERDIKGKATIQLRDQEIVVRISYSSEYSDEELSRTVPDGIFHFKKKSSVPDI</sequence>
<dbReference type="Gene3D" id="3.30.565.40">
    <property type="entry name" value="Fervidobacterium nodosum Rt17-B1 like"/>
    <property type="match status" value="1"/>
</dbReference>
<feature type="non-terminal residue" evidence="2">
    <location>
        <position position="1"/>
    </location>
</feature>
<organism evidence="2 3">
    <name type="scientific">Sporolactobacillus mangiferae</name>
    <dbReference type="NCBI Taxonomy" id="2940498"/>
    <lineage>
        <taxon>Bacteria</taxon>
        <taxon>Bacillati</taxon>
        <taxon>Bacillota</taxon>
        <taxon>Bacilli</taxon>
        <taxon>Bacillales</taxon>
        <taxon>Sporolactobacillaceae</taxon>
        <taxon>Sporolactobacillus</taxon>
    </lineage>
</organism>
<keyword evidence="3" id="KW-1185">Reference proteome</keyword>
<evidence type="ECO:0000313" key="2">
    <source>
        <dbReference type="EMBL" id="MCL1632915.1"/>
    </source>
</evidence>
<dbReference type="EMBL" id="JAMAST010000027">
    <property type="protein sequence ID" value="MCL1632915.1"/>
    <property type="molecule type" value="Genomic_DNA"/>
</dbReference>
<gene>
    <name evidence="2" type="ORF">M3N64_13395</name>
</gene>
<name>A0ABT0MDG5_9BACL</name>
<reference evidence="2 3" key="1">
    <citation type="submission" date="2022-05" db="EMBL/GenBank/DDBJ databases">
        <title>Sporolactobacillus sp nov CPB3-1, isolated from tree bark (Mangifera indica L.).</title>
        <authorList>
            <person name="Phuengjayaem S."/>
            <person name="Tanasupawat S."/>
        </authorList>
    </citation>
    <scope>NUCLEOTIDE SEQUENCE [LARGE SCALE GENOMIC DNA]</scope>
    <source>
        <strain evidence="2 3">CPB3-1</strain>
    </source>
</reference>
<dbReference type="InterPro" id="IPR037126">
    <property type="entry name" value="PdaC/RsiV-like_sf"/>
</dbReference>
<accession>A0ABT0MDG5</accession>
<proteinExistence type="predicted"/>
<dbReference type="Gene3D" id="3.90.640.20">
    <property type="entry name" value="Heat-shock cognate protein, ATPase"/>
    <property type="match status" value="1"/>
</dbReference>
<dbReference type="Proteomes" id="UP001203004">
    <property type="component" value="Unassembled WGS sequence"/>
</dbReference>
<dbReference type="RefSeq" id="WP_249103770.1">
    <property type="nucleotide sequence ID" value="NZ_JAMAST010000027.1"/>
</dbReference>